<dbReference type="OrthoDB" id="3062801at2759"/>
<dbReference type="EMBL" id="KZ301976">
    <property type="protein sequence ID" value="PFH52949.1"/>
    <property type="molecule type" value="Genomic_DNA"/>
</dbReference>
<sequence length="479" mass="53704">MSFVWSIKLPDELMNKLGLSPLLSPRIVVTALFTVAVIYFVAIAITFREYGDTLDKKWSRRLLAWTRDMGDFSTLSQAQTFTDTSRVSEWRYGTNVTRPTSISPTLFQDFESRQSVVLPHPASPVIPRFDTRITPGGPHVIPTTYAVSGDVSRSSASSCEMDPDSPPRRPRSPSVESLSSRLGEDVIATAPTKRWRGRLPRSPPPATPSELSLSGSASERMDNETAPTIPHRPYSPVPRHHRSPSPSRSSRPSPSRSPRRRISPRRSYTYSTASRSSSNDDVPLTVPIAVPSTTFLRTKLIDLRFHDHREYTIPPAIIERGFSLVDCRQLLSELRLAWNGEYEVLRGKYRKKDFLRSPPSGVIRPQDAVSDVLAVWNVRLEEQNNLQAVLCMEYFDVSSDSPAWAVYILDHTPDDRKMIHRLTERFGAVPDGLEKVVIFDPPVMGSTGQLRAGGTTTIARRALGTHVRFKPRVIPARPL</sequence>
<feature type="compositionally biased region" description="Low complexity" evidence="1">
    <location>
        <begin position="148"/>
        <end position="158"/>
    </location>
</feature>
<reference evidence="3 4" key="1">
    <citation type="submission" date="2014-02" db="EMBL/GenBank/DDBJ databases">
        <title>Transposable element dynamics among asymbiotic and ectomycorrhizal Amanita fungi.</title>
        <authorList>
            <consortium name="DOE Joint Genome Institute"/>
            <person name="Hess J."/>
            <person name="Skrede I."/>
            <person name="Wolfe B."/>
            <person name="LaButti K."/>
            <person name="Ohm R.A."/>
            <person name="Grigoriev I.V."/>
            <person name="Pringle A."/>
        </authorList>
    </citation>
    <scope>NUCLEOTIDE SEQUENCE [LARGE SCALE GENOMIC DNA]</scope>
    <source>
        <strain evidence="3 4">SKay4041</strain>
    </source>
</reference>
<organism evidence="3 4">
    <name type="scientific">Amanita thiersii Skay4041</name>
    <dbReference type="NCBI Taxonomy" id="703135"/>
    <lineage>
        <taxon>Eukaryota</taxon>
        <taxon>Fungi</taxon>
        <taxon>Dikarya</taxon>
        <taxon>Basidiomycota</taxon>
        <taxon>Agaricomycotina</taxon>
        <taxon>Agaricomycetes</taxon>
        <taxon>Agaricomycetidae</taxon>
        <taxon>Agaricales</taxon>
        <taxon>Pluteineae</taxon>
        <taxon>Amanitaceae</taxon>
        <taxon>Amanita</taxon>
    </lineage>
</organism>
<keyword evidence="2" id="KW-0472">Membrane</keyword>
<feature type="compositionally biased region" description="Low complexity" evidence="1">
    <location>
        <begin position="244"/>
        <end position="256"/>
    </location>
</feature>
<keyword evidence="2" id="KW-0812">Transmembrane</keyword>
<accession>A0A2A9NQY0</accession>
<dbReference type="STRING" id="703135.A0A2A9NQY0"/>
<feature type="compositionally biased region" description="Low complexity" evidence="1">
    <location>
        <begin position="172"/>
        <end position="181"/>
    </location>
</feature>
<dbReference type="Proteomes" id="UP000242287">
    <property type="component" value="Unassembled WGS sequence"/>
</dbReference>
<evidence type="ECO:0000256" key="2">
    <source>
        <dbReference type="SAM" id="Phobius"/>
    </source>
</evidence>
<feature type="region of interest" description="Disordered" evidence="1">
    <location>
        <begin position="148"/>
        <end position="282"/>
    </location>
</feature>
<dbReference type="AlphaFoldDB" id="A0A2A9NQY0"/>
<evidence type="ECO:0000313" key="3">
    <source>
        <dbReference type="EMBL" id="PFH52949.1"/>
    </source>
</evidence>
<protein>
    <recommendedName>
        <fullName evidence="5">Transmembrane protein</fullName>
    </recommendedName>
</protein>
<keyword evidence="2" id="KW-1133">Transmembrane helix</keyword>
<evidence type="ECO:0000256" key="1">
    <source>
        <dbReference type="SAM" id="MobiDB-lite"/>
    </source>
</evidence>
<evidence type="ECO:0000313" key="4">
    <source>
        <dbReference type="Proteomes" id="UP000242287"/>
    </source>
</evidence>
<feature type="compositionally biased region" description="Low complexity" evidence="1">
    <location>
        <begin position="265"/>
        <end position="277"/>
    </location>
</feature>
<keyword evidence="4" id="KW-1185">Reference proteome</keyword>
<evidence type="ECO:0008006" key="5">
    <source>
        <dbReference type="Google" id="ProtNLM"/>
    </source>
</evidence>
<name>A0A2A9NQY0_9AGAR</name>
<gene>
    <name evidence="3" type="ORF">AMATHDRAFT_45857</name>
</gene>
<feature type="transmembrane region" description="Helical" evidence="2">
    <location>
        <begin position="27"/>
        <end position="47"/>
    </location>
</feature>
<proteinExistence type="predicted"/>